<comment type="caution">
    <text evidence="3">The sequence shown here is derived from an EMBL/GenBank/DDBJ whole genome shotgun (WGS) entry which is preliminary data.</text>
</comment>
<evidence type="ECO:0000259" key="2">
    <source>
        <dbReference type="PROSITE" id="PS50006"/>
    </source>
</evidence>
<dbReference type="InterPro" id="IPR000253">
    <property type="entry name" value="FHA_dom"/>
</dbReference>
<dbReference type="CDD" id="cd00060">
    <property type="entry name" value="FHA"/>
    <property type="match status" value="1"/>
</dbReference>
<dbReference type="Proteomes" id="UP000315010">
    <property type="component" value="Unassembled WGS sequence"/>
</dbReference>
<dbReference type="Pfam" id="PF00498">
    <property type="entry name" value="FHA"/>
    <property type="match status" value="1"/>
</dbReference>
<feature type="domain" description="FHA" evidence="2">
    <location>
        <begin position="33"/>
        <end position="82"/>
    </location>
</feature>
<protein>
    <submittedName>
        <fullName evidence="3">Chromosome partition protein Smc</fullName>
    </submittedName>
</protein>
<dbReference type="Gene3D" id="2.60.200.20">
    <property type="match status" value="1"/>
</dbReference>
<proteinExistence type="predicted"/>
<organism evidence="3 4">
    <name type="scientific">Novipirellula herctigrandis</name>
    <dbReference type="NCBI Taxonomy" id="2527986"/>
    <lineage>
        <taxon>Bacteria</taxon>
        <taxon>Pseudomonadati</taxon>
        <taxon>Planctomycetota</taxon>
        <taxon>Planctomycetia</taxon>
        <taxon>Pirellulales</taxon>
        <taxon>Pirellulaceae</taxon>
        <taxon>Novipirellula</taxon>
    </lineage>
</organism>
<dbReference type="EMBL" id="SJPJ01000001">
    <property type="protein sequence ID" value="TWT83803.1"/>
    <property type="molecule type" value="Genomic_DNA"/>
</dbReference>
<dbReference type="RefSeq" id="WP_146401195.1">
    <property type="nucleotide sequence ID" value="NZ_SJPJ01000001.1"/>
</dbReference>
<dbReference type="SUPFAM" id="SSF49879">
    <property type="entry name" value="SMAD/FHA domain"/>
    <property type="match status" value="1"/>
</dbReference>
<dbReference type="OrthoDB" id="262344at2"/>
<keyword evidence="1" id="KW-0175">Coiled coil</keyword>
<reference evidence="3 4" key="1">
    <citation type="submission" date="2019-02" db="EMBL/GenBank/DDBJ databases">
        <title>Deep-cultivation of Planctomycetes and their phenomic and genomic characterization uncovers novel biology.</title>
        <authorList>
            <person name="Wiegand S."/>
            <person name="Jogler M."/>
            <person name="Boedeker C."/>
            <person name="Pinto D."/>
            <person name="Vollmers J."/>
            <person name="Rivas-Marin E."/>
            <person name="Kohn T."/>
            <person name="Peeters S.H."/>
            <person name="Heuer A."/>
            <person name="Rast P."/>
            <person name="Oberbeckmann S."/>
            <person name="Bunk B."/>
            <person name="Jeske O."/>
            <person name="Meyerdierks A."/>
            <person name="Storesund J.E."/>
            <person name="Kallscheuer N."/>
            <person name="Luecker S."/>
            <person name="Lage O.M."/>
            <person name="Pohl T."/>
            <person name="Merkel B.J."/>
            <person name="Hornburger P."/>
            <person name="Mueller R.-W."/>
            <person name="Bruemmer F."/>
            <person name="Labrenz M."/>
            <person name="Spormann A.M."/>
            <person name="Op Den Camp H."/>
            <person name="Overmann J."/>
            <person name="Amann R."/>
            <person name="Jetten M.S.M."/>
            <person name="Mascher T."/>
            <person name="Medema M.H."/>
            <person name="Devos D.P."/>
            <person name="Kaster A.-K."/>
            <person name="Ovreas L."/>
            <person name="Rohde M."/>
            <person name="Galperin M.Y."/>
            <person name="Jogler C."/>
        </authorList>
    </citation>
    <scope>NUCLEOTIDE SEQUENCE [LARGE SCALE GENOMIC DNA]</scope>
    <source>
        <strain evidence="3 4">CA13</strain>
    </source>
</reference>
<evidence type="ECO:0000313" key="3">
    <source>
        <dbReference type="EMBL" id="TWT83803.1"/>
    </source>
</evidence>
<accession>A0A5C5ZB68</accession>
<sequence length="452" mass="51491">MIKEDTMLETIRLIATDPTGATRNYDLESNQSVFVGSSTNCGLQLNGPGLCSIHCHVSSENGKLHIQEWLSAEGTCVNGKEMSGQVELRLGDVIQIGKHQILVSDDRTLQVPKRERFESETPEFELSVSPTEEVVVSEIDGAMNQECIEDMPISDIPEPVDFESGLFEFAEEETYDKETVALLFAEIEDLQAALAQRDAAQDFEQSCARCEERREQGHDDTMDSDPDTVMLRMQELIDEANRSDERVLMLEEILTTAEEANRSAKEERKQLEAWVADIENRVGQHEEEHAAEINVLNQQLKESTELQNKLREQLRQAAASGNAPKQYEDTLENLQATNQSLQEELARFKKEKSSLEQRCEQISSDQELSLREERVNIAKEHAKLSRLRYELSSKLAKVEELPKSDCTADTETAQRIQGLRQHLREIHEQEKAEEKEASIVTRLTKLWKRVEY</sequence>
<keyword evidence="4" id="KW-1185">Reference proteome</keyword>
<feature type="coiled-coil region" evidence="1">
    <location>
        <begin position="247"/>
        <end position="365"/>
    </location>
</feature>
<gene>
    <name evidence="3" type="primary">smc_5</name>
    <name evidence="3" type="ORF">CA13_52740</name>
</gene>
<dbReference type="AlphaFoldDB" id="A0A5C5ZB68"/>
<name>A0A5C5ZB68_9BACT</name>
<dbReference type="PROSITE" id="PS50006">
    <property type="entry name" value="FHA_DOMAIN"/>
    <property type="match status" value="1"/>
</dbReference>
<evidence type="ECO:0000313" key="4">
    <source>
        <dbReference type="Proteomes" id="UP000315010"/>
    </source>
</evidence>
<evidence type="ECO:0000256" key="1">
    <source>
        <dbReference type="SAM" id="Coils"/>
    </source>
</evidence>
<dbReference type="InterPro" id="IPR008984">
    <property type="entry name" value="SMAD_FHA_dom_sf"/>
</dbReference>